<dbReference type="SMART" id="SM00257">
    <property type="entry name" value="LysM"/>
    <property type="match status" value="2"/>
</dbReference>
<evidence type="ECO:0000256" key="1">
    <source>
        <dbReference type="ARBA" id="ARBA00023295"/>
    </source>
</evidence>
<reference evidence="4 5" key="1">
    <citation type="submission" date="2021-01" db="EMBL/GenBank/DDBJ databases">
        <title>Genomic Encyclopedia of Type Strains, Phase IV (KMG-IV): sequencing the most valuable type-strain genomes for metagenomic binning, comparative biology and taxonomic classification.</title>
        <authorList>
            <person name="Goeker M."/>
        </authorList>
    </citation>
    <scope>NUCLEOTIDE SEQUENCE [LARGE SCALE GENOMIC DNA]</scope>
    <source>
        <strain evidence="4 5">DSM 105482</strain>
    </source>
</reference>
<dbReference type="SUPFAM" id="SSF54106">
    <property type="entry name" value="LysM domain"/>
    <property type="match status" value="2"/>
</dbReference>
<gene>
    <name evidence="4" type="ORF">JOC77_000531</name>
</gene>
<feature type="domain" description="LysM" evidence="2">
    <location>
        <begin position="53"/>
        <end position="97"/>
    </location>
</feature>
<dbReference type="Gene3D" id="3.10.50.10">
    <property type="match status" value="1"/>
</dbReference>
<dbReference type="CDD" id="cd00118">
    <property type="entry name" value="LysM"/>
    <property type="match status" value="2"/>
</dbReference>
<dbReference type="RefSeq" id="WP_204538131.1">
    <property type="nucleotide sequence ID" value="NZ_JAFBFI010000002.1"/>
</dbReference>
<evidence type="ECO:0000259" key="3">
    <source>
        <dbReference type="PROSITE" id="PS51910"/>
    </source>
</evidence>
<feature type="domain" description="LysM" evidence="2">
    <location>
        <begin position="2"/>
        <end position="45"/>
    </location>
</feature>
<comment type="caution">
    <text evidence="4">The sequence shown here is derived from an EMBL/GenBank/DDBJ whole genome shotgun (WGS) entry which is preliminary data.</text>
</comment>
<dbReference type="PANTHER" id="PTHR46066:SF2">
    <property type="entry name" value="CHITINASE DOMAIN-CONTAINING PROTEIN 1"/>
    <property type="match status" value="1"/>
</dbReference>
<evidence type="ECO:0000313" key="4">
    <source>
        <dbReference type="EMBL" id="MBM7691126.1"/>
    </source>
</evidence>
<dbReference type="Gene3D" id="3.10.350.10">
    <property type="entry name" value="LysM domain"/>
    <property type="match status" value="2"/>
</dbReference>
<organism evidence="4 5">
    <name type="scientific">Peribacillus deserti</name>
    <dbReference type="NCBI Taxonomy" id="673318"/>
    <lineage>
        <taxon>Bacteria</taxon>
        <taxon>Bacillati</taxon>
        <taxon>Bacillota</taxon>
        <taxon>Bacilli</taxon>
        <taxon>Bacillales</taxon>
        <taxon>Bacillaceae</taxon>
        <taxon>Peribacillus</taxon>
    </lineage>
</organism>
<keyword evidence="1" id="KW-0326">Glycosidase</keyword>
<dbReference type="Proteomes" id="UP000823486">
    <property type="component" value="Unassembled WGS sequence"/>
</dbReference>
<proteinExistence type="predicted"/>
<accession>A0ABS2QD83</accession>
<dbReference type="SUPFAM" id="SSF51445">
    <property type="entry name" value="(Trans)glycosidases"/>
    <property type="match status" value="1"/>
</dbReference>
<dbReference type="Pfam" id="PF00704">
    <property type="entry name" value="Glyco_hydro_18"/>
    <property type="match status" value="1"/>
</dbReference>
<sequence>MAVHTVRTGDNLWAISQQYGVSISTITESNGLQSAKLTPGLALYIPVNDEPIRVYRVKAGDNLAQIASRFNTTVQAILARNPSVTPARLVIGQTLVIPSPIKLSLETLGFIVPYNREAFLAGLPAISQQLTYLAIAAFAFTEEGYAYVELNDTGITARSRQLGIIPLLMVRNYRNGNFDAELAGTVLGNPAYRRNLIASLSTLARQRGYGGVSIDIEFIPPARRNDFNLFLRDLKVELGTLILQVNVHAKTEDIPTNRIIGAYDYRTIGSIADLTAVMTIDYGYPGGPPDPISPVWWLAQVIRYSITQINPRKLLIAMALYGYDKDAGTNATRALSVLNAQNQAITLGVPIQFNTAAQSPFYRYLAEAAEHVVWFEDIRSYIQKINQIDLYGLRGTTLWQLSLQAPQLWAYLKQNTTIIK</sequence>
<dbReference type="InterPro" id="IPR029070">
    <property type="entry name" value="Chitinase_insertion_sf"/>
</dbReference>
<dbReference type="InterPro" id="IPR011583">
    <property type="entry name" value="Chitinase_II/V-like_cat"/>
</dbReference>
<evidence type="ECO:0000259" key="2">
    <source>
        <dbReference type="PROSITE" id="PS51782"/>
    </source>
</evidence>
<name>A0ABS2QD83_9BACI</name>
<dbReference type="PANTHER" id="PTHR46066">
    <property type="entry name" value="CHITINASE DOMAIN-CONTAINING PROTEIN 1 FAMILY MEMBER"/>
    <property type="match status" value="1"/>
</dbReference>
<protein>
    <submittedName>
        <fullName evidence="4">Spore germination protein</fullName>
    </submittedName>
</protein>
<dbReference type="EMBL" id="JAFBFI010000002">
    <property type="protein sequence ID" value="MBM7691126.1"/>
    <property type="molecule type" value="Genomic_DNA"/>
</dbReference>
<dbReference type="InterPro" id="IPR001223">
    <property type="entry name" value="Glyco_hydro18_cat"/>
</dbReference>
<dbReference type="InterPro" id="IPR018392">
    <property type="entry name" value="LysM"/>
</dbReference>
<dbReference type="PROSITE" id="PS51910">
    <property type="entry name" value="GH18_2"/>
    <property type="match status" value="1"/>
</dbReference>
<dbReference type="Pfam" id="PF01476">
    <property type="entry name" value="LysM"/>
    <property type="match status" value="2"/>
</dbReference>
<keyword evidence="1" id="KW-0378">Hydrolase</keyword>
<feature type="domain" description="GH18" evidence="3">
    <location>
        <begin position="105"/>
        <end position="420"/>
    </location>
</feature>
<evidence type="ECO:0000313" key="5">
    <source>
        <dbReference type="Proteomes" id="UP000823486"/>
    </source>
</evidence>
<dbReference type="PROSITE" id="PS51782">
    <property type="entry name" value="LYSM"/>
    <property type="match status" value="2"/>
</dbReference>
<dbReference type="InterPro" id="IPR036779">
    <property type="entry name" value="LysM_dom_sf"/>
</dbReference>
<dbReference type="InterPro" id="IPR017853">
    <property type="entry name" value="GH"/>
</dbReference>
<keyword evidence="5" id="KW-1185">Reference proteome</keyword>
<dbReference type="Gene3D" id="3.20.20.80">
    <property type="entry name" value="Glycosidases"/>
    <property type="match status" value="1"/>
</dbReference>
<dbReference type="SMART" id="SM00636">
    <property type="entry name" value="Glyco_18"/>
    <property type="match status" value="1"/>
</dbReference>